<comment type="catalytic activity">
    <reaction evidence="1">
        <text>ATP + protein L-histidine = ADP + protein N-phospho-L-histidine.</text>
        <dbReference type="EC" id="2.7.13.3"/>
    </reaction>
</comment>
<dbReference type="SMART" id="SM00091">
    <property type="entry name" value="PAS"/>
    <property type="match status" value="1"/>
</dbReference>
<feature type="modified residue" description="4-aspartylphosphate" evidence="15">
    <location>
        <position position="914"/>
    </location>
</feature>
<keyword evidence="9" id="KW-0418">Kinase</keyword>
<dbReference type="PROSITE" id="PS50109">
    <property type="entry name" value="HIS_KIN"/>
    <property type="match status" value="1"/>
</dbReference>
<proteinExistence type="predicted"/>
<dbReference type="GO" id="GO:0005886">
    <property type="term" value="C:plasma membrane"/>
    <property type="evidence" value="ECO:0007669"/>
    <property type="project" value="UniProtKB-SubCell"/>
</dbReference>
<dbReference type="SUPFAM" id="SSF55785">
    <property type="entry name" value="PYP-like sensor domain (PAS domain)"/>
    <property type="match status" value="1"/>
</dbReference>
<dbReference type="AlphaFoldDB" id="A0A4P7XDF4"/>
<dbReference type="InterPro" id="IPR011006">
    <property type="entry name" value="CheY-like_superfamily"/>
</dbReference>
<keyword evidence="16" id="KW-0175">Coiled coil</keyword>
<feature type="transmembrane region" description="Helical" evidence="17">
    <location>
        <begin position="364"/>
        <end position="383"/>
    </location>
</feature>
<evidence type="ECO:0000256" key="5">
    <source>
        <dbReference type="ARBA" id="ARBA00022519"/>
    </source>
</evidence>
<evidence type="ECO:0000256" key="7">
    <source>
        <dbReference type="ARBA" id="ARBA00022679"/>
    </source>
</evidence>
<evidence type="ECO:0000259" key="20">
    <source>
        <dbReference type="PROSITE" id="PS50112"/>
    </source>
</evidence>
<feature type="transmembrane region" description="Helical" evidence="17">
    <location>
        <begin position="340"/>
        <end position="358"/>
    </location>
</feature>
<feature type="transmembrane region" description="Helical" evidence="17">
    <location>
        <begin position="54"/>
        <end position="73"/>
    </location>
</feature>
<evidence type="ECO:0000256" key="4">
    <source>
        <dbReference type="ARBA" id="ARBA00022475"/>
    </source>
</evidence>
<dbReference type="Gene3D" id="1.20.120.160">
    <property type="entry name" value="HPT domain"/>
    <property type="match status" value="1"/>
</dbReference>
<dbReference type="Gene3D" id="1.10.287.130">
    <property type="match status" value="1"/>
</dbReference>
<keyword evidence="4" id="KW-1003">Cell membrane</keyword>
<evidence type="ECO:0000259" key="22">
    <source>
        <dbReference type="PROSITE" id="PS50894"/>
    </source>
</evidence>
<protein>
    <recommendedName>
        <fullName evidence="3">histidine kinase</fullName>
        <ecNumber evidence="3">2.7.13.3</ecNumber>
    </recommendedName>
</protein>
<dbReference type="PROSITE" id="PS50110">
    <property type="entry name" value="RESPONSE_REGULATORY"/>
    <property type="match status" value="2"/>
</dbReference>
<comment type="subcellular location">
    <subcellularLocation>
        <location evidence="2">Cell inner membrane</location>
        <topology evidence="2">Multi-pass membrane protein</topology>
    </subcellularLocation>
</comment>
<feature type="domain" description="Response regulatory" evidence="19">
    <location>
        <begin position="865"/>
        <end position="979"/>
    </location>
</feature>
<feature type="coiled-coil region" evidence="16">
    <location>
        <begin position="580"/>
        <end position="607"/>
    </location>
</feature>
<dbReference type="Pfam" id="PF01627">
    <property type="entry name" value="Hpt"/>
    <property type="match status" value="1"/>
</dbReference>
<keyword evidence="7" id="KW-0808">Transferase</keyword>
<dbReference type="Pfam" id="PF00072">
    <property type="entry name" value="Response_reg"/>
    <property type="match status" value="1"/>
</dbReference>
<evidence type="ECO:0000256" key="2">
    <source>
        <dbReference type="ARBA" id="ARBA00004429"/>
    </source>
</evidence>
<dbReference type="InterPro" id="IPR011622">
    <property type="entry name" value="7TMR_DISM_rcpt_extracell_dom2"/>
</dbReference>
<name>A0A4P7XDF4_9ALTE</name>
<feature type="transmembrane region" description="Helical" evidence="17">
    <location>
        <begin position="244"/>
        <end position="265"/>
    </location>
</feature>
<dbReference type="EMBL" id="CP031093">
    <property type="protein sequence ID" value="QCF24543.1"/>
    <property type="molecule type" value="Genomic_DNA"/>
</dbReference>
<dbReference type="InterPro" id="IPR005467">
    <property type="entry name" value="His_kinase_dom"/>
</dbReference>
<organism evidence="23 24">
    <name type="scientific">Hydrocarboniclastica marina</name>
    <dbReference type="NCBI Taxonomy" id="2259620"/>
    <lineage>
        <taxon>Bacteria</taxon>
        <taxon>Pseudomonadati</taxon>
        <taxon>Pseudomonadota</taxon>
        <taxon>Gammaproteobacteria</taxon>
        <taxon>Alteromonadales</taxon>
        <taxon>Alteromonadaceae</taxon>
        <taxon>Hydrocarboniclastica</taxon>
    </lineage>
</organism>
<dbReference type="Gene3D" id="2.60.40.2380">
    <property type="match status" value="1"/>
</dbReference>
<dbReference type="PANTHER" id="PTHR43047">
    <property type="entry name" value="TWO-COMPONENT HISTIDINE PROTEIN KINASE"/>
    <property type="match status" value="1"/>
</dbReference>
<feature type="domain" description="Histidine kinase" evidence="18">
    <location>
        <begin position="615"/>
        <end position="834"/>
    </location>
</feature>
<evidence type="ECO:0000256" key="6">
    <source>
        <dbReference type="ARBA" id="ARBA00022553"/>
    </source>
</evidence>
<dbReference type="SMART" id="SM00387">
    <property type="entry name" value="HATPase_c"/>
    <property type="match status" value="1"/>
</dbReference>
<evidence type="ECO:0000256" key="13">
    <source>
        <dbReference type="ARBA" id="ARBA00023136"/>
    </source>
</evidence>
<evidence type="ECO:0000256" key="10">
    <source>
        <dbReference type="ARBA" id="ARBA00022840"/>
    </source>
</evidence>
<gene>
    <name evidence="23" type="ORF">soil367_00425</name>
</gene>
<dbReference type="Proteomes" id="UP000298049">
    <property type="component" value="Chromosome"/>
</dbReference>
<dbReference type="PROSITE" id="PS50894">
    <property type="entry name" value="HPT"/>
    <property type="match status" value="1"/>
</dbReference>
<dbReference type="KEGG" id="hmi:soil367_00425"/>
<keyword evidence="11 17" id="KW-1133">Transmembrane helix</keyword>
<dbReference type="SUPFAM" id="SSF55874">
    <property type="entry name" value="ATPase domain of HSP90 chaperone/DNA topoisomerase II/histidine kinase"/>
    <property type="match status" value="1"/>
</dbReference>
<dbReference type="InterPro" id="IPR003661">
    <property type="entry name" value="HisK_dim/P_dom"/>
</dbReference>
<keyword evidence="10" id="KW-0067">ATP-binding</keyword>
<dbReference type="InterPro" id="IPR000700">
    <property type="entry name" value="PAS-assoc_C"/>
</dbReference>
<dbReference type="CDD" id="cd00088">
    <property type="entry name" value="HPT"/>
    <property type="match status" value="1"/>
</dbReference>
<dbReference type="SMART" id="SM00448">
    <property type="entry name" value="REC"/>
    <property type="match status" value="2"/>
</dbReference>
<evidence type="ECO:0000256" key="16">
    <source>
        <dbReference type="SAM" id="Coils"/>
    </source>
</evidence>
<dbReference type="InterPro" id="IPR008207">
    <property type="entry name" value="Sig_transdc_His_kin_Hpt_dom"/>
</dbReference>
<keyword evidence="8 17" id="KW-0812">Transmembrane</keyword>
<feature type="domain" description="PAS" evidence="20">
    <location>
        <begin position="464"/>
        <end position="501"/>
    </location>
</feature>
<evidence type="ECO:0000256" key="1">
    <source>
        <dbReference type="ARBA" id="ARBA00000085"/>
    </source>
</evidence>
<dbReference type="GO" id="GO:0000155">
    <property type="term" value="F:phosphorelay sensor kinase activity"/>
    <property type="evidence" value="ECO:0007669"/>
    <property type="project" value="InterPro"/>
</dbReference>
<feature type="transmembrane region" description="Helical" evidence="17">
    <location>
        <begin position="272"/>
        <end position="288"/>
    </location>
</feature>
<dbReference type="Pfam" id="PF02518">
    <property type="entry name" value="HATPase_c"/>
    <property type="match status" value="1"/>
</dbReference>
<keyword evidence="6 15" id="KW-0597">Phosphoprotein</keyword>
<evidence type="ECO:0000259" key="19">
    <source>
        <dbReference type="PROSITE" id="PS50110"/>
    </source>
</evidence>
<dbReference type="NCBIfam" id="TIGR00229">
    <property type="entry name" value="sensory_box"/>
    <property type="match status" value="1"/>
</dbReference>
<evidence type="ECO:0000313" key="23">
    <source>
        <dbReference type="EMBL" id="QCF24543.1"/>
    </source>
</evidence>
<dbReference type="OrthoDB" id="9810730at2"/>
<keyword evidence="5" id="KW-0997">Cell inner membrane</keyword>
<evidence type="ECO:0000256" key="3">
    <source>
        <dbReference type="ARBA" id="ARBA00012438"/>
    </source>
</evidence>
<keyword evidence="13 17" id="KW-0472">Membrane</keyword>
<feature type="domain" description="HPt" evidence="22">
    <location>
        <begin position="1128"/>
        <end position="1220"/>
    </location>
</feature>
<dbReference type="InterPro" id="IPR001789">
    <property type="entry name" value="Sig_transdc_resp-reg_receiver"/>
</dbReference>
<dbReference type="InterPro" id="IPR000014">
    <property type="entry name" value="PAS"/>
</dbReference>
<dbReference type="EC" id="2.7.13.3" evidence="3"/>
<feature type="transmembrane region" description="Helical" evidence="17">
    <location>
        <begin position="395"/>
        <end position="418"/>
    </location>
</feature>
<dbReference type="SMART" id="SM00388">
    <property type="entry name" value="HisKA"/>
    <property type="match status" value="1"/>
</dbReference>
<dbReference type="Gene3D" id="3.40.50.2300">
    <property type="match status" value="2"/>
</dbReference>
<evidence type="ECO:0000259" key="18">
    <source>
        <dbReference type="PROSITE" id="PS50109"/>
    </source>
</evidence>
<evidence type="ECO:0000256" key="12">
    <source>
        <dbReference type="ARBA" id="ARBA00023012"/>
    </source>
</evidence>
<dbReference type="InterPro" id="IPR035965">
    <property type="entry name" value="PAS-like_dom_sf"/>
</dbReference>
<dbReference type="SUPFAM" id="SSF52172">
    <property type="entry name" value="CheY-like"/>
    <property type="match status" value="2"/>
</dbReference>
<dbReference type="Pfam" id="PF13188">
    <property type="entry name" value="PAS_8"/>
    <property type="match status" value="1"/>
</dbReference>
<dbReference type="Pfam" id="PF00512">
    <property type="entry name" value="HisKA"/>
    <property type="match status" value="1"/>
</dbReference>
<comment type="caution">
    <text evidence="15">Lacks conserved residue(s) required for the propagation of feature annotation.</text>
</comment>
<dbReference type="CDD" id="cd17546">
    <property type="entry name" value="REC_hyHK_CKI1_RcsC-like"/>
    <property type="match status" value="1"/>
</dbReference>
<evidence type="ECO:0000256" key="15">
    <source>
        <dbReference type="PROSITE-ProRule" id="PRU00169"/>
    </source>
</evidence>
<dbReference type="InterPro" id="IPR036097">
    <property type="entry name" value="HisK_dim/P_sf"/>
</dbReference>
<dbReference type="PROSITE" id="PS50112">
    <property type="entry name" value="PAS"/>
    <property type="match status" value="1"/>
</dbReference>
<dbReference type="SUPFAM" id="SSF47384">
    <property type="entry name" value="Homodimeric domain of signal transducing histidine kinase"/>
    <property type="match status" value="1"/>
</dbReference>
<dbReference type="Gene3D" id="3.30.450.20">
    <property type="entry name" value="PAS domain"/>
    <property type="match status" value="1"/>
</dbReference>
<dbReference type="InterPro" id="IPR036641">
    <property type="entry name" value="HPT_dom_sf"/>
</dbReference>
<feature type="domain" description="Response regulatory" evidence="19">
    <location>
        <begin position="1003"/>
        <end position="1115"/>
    </location>
</feature>
<dbReference type="InterPro" id="IPR003594">
    <property type="entry name" value="HATPase_dom"/>
</dbReference>
<keyword evidence="12" id="KW-0902">Two-component regulatory system</keyword>
<dbReference type="Pfam" id="PF07695">
    <property type="entry name" value="7TMR-DISM_7TM"/>
    <property type="match status" value="1"/>
</dbReference>
<dbReference type="PRINTS" id="PR00344">
    <property type="entry name" value="BCTRLSENSOR"/>
</dbReference>
<feature type="modified residue" description="Phosphohistidine" evidence="14">
    <location>
        <position position="1167"/>
    </location>
</feature>
<sequence length="1220" mass="136824">MTWDTRLRRITIMYFKKAEHAGGGSHLSCLRETLVGYNGVLTQRPGTAERSTGWWLMLLLLLFLLAPSTGYGASSCHDEHIVVTDKTEHIPLASCLWYLEDPSHKQTLSDVRNADDGLDGFTEHHQGLLNFGYTESAYWVRFDLRYVGEYEERAYILELELPLADEADLYLIEDGRIVGERQFRYDQGWEQRDLNLPNPNFTLELQQNQTVTAYLRVYTRNTFRLPLHLWAPGAYAEEIAISEFFHGAFLGAMLAIFAYNLFVTLVVREKGYLFYMLYLLFGTMFILTEQVHGQQIFGHQVFLLDKGFLHYWIIIAWLWALLMARDLLETKANAPGLDQLLSLALRGTVATLVLSLFIRYHVSMQWTVIGSVILVLLMLFASYRALRVGIPSAKTYLAAWSMVLLSVGIYAVTVMGYLPVNTITAHMPQLGFASQVVLLSFAMAKRIKVVQEQALRWNETAVANLQRYRSLFDNAIEGIFQMSLGSRFIEANPALAHMLGYRSARELLRHSPNVLEACFADPAVRARVRESLSSSGQVKGLEAAYVDHQGQERWASVSLRAAYSPDGKPTHLEGTFVDITERKEREKVERERENERLEKEVARNSAASKSQFLANMSHEIRTPLAAIIGYGETLMEPDLDDEQKRNSAETVVRSGRHLLDLINDILDHSKIDANKLDVEILTVNLPELIEEVRAFFAPRVREKRLDFRIIYDFPLPELIQTDPTRLRQILINLCANALKFTERGHIHVHIRCDRPQQQLVATVVDTGIGMKREQLERLFDPFAQGSSDIARQYGGTGLGLSISKRLCELLGGSIRVRSQYGEGSEFEAFVDTGSLEGVRLIHSAPEMTGRRQRLQSVATPRLKGRILYAEDNEVNRNLVSLLVRRTGAEIVHVTNGAEALELGLQGGFDVILMDIQMPVMNGRDATRALREAGVNTPVIALTANVMAEDVQDYRDAGCNDFLAKPIDKSRFYETLSLYLSPLQGEIQVTHDDQSEADPKYDGAVLVADANPDALRVIEAQLRGMGLDVVVADTGPRAVQLAMAKTVRMVFLGHDLPEMSAVDVMRLLRQTGFRRPIVAYLPQGMHSEPLAEAGFDEILVEPVAESIGATLARHMPPAPEDQVVQEASEDPAMKALQGQFVAGLPARLESMAQARQQGNWEQLQMHAHQLKGSAGAMGYPLITERAGELEAALRAQELNRANELSAIVEQLLREAFSTNGH</sequence>
<dbReference type="CDD" id="cd00130">
    <property type="entry name" value="PAS"/>
    <property type="match status" value="1"/>
</dbReference>
<dbReference type="InterPro" id="IPR036890">
    <property type="entry name" value="HATPase_C_sf"/>
</dbReference>
<dbReference type="CDD" id="cd16922">
    <property type="entry name" value="HATPase_EvgS-ArcB-TorS-like"/>
    <property type="match status" value="1"/>
</dbReference>
<dbReference type="InterPro" id="IPR004358">
    <property type="entry name" value="Sig_transdc_His_kin-like_C"/>
</dbReference>
<reference evidence="23 24" key="1">
    <citation type="submission" date="2018-07" db="EMBL/GenBank/DDBJ databases">
        <title>Marsedoiliclastica nanhaica gen. nov. sp. nov., a novel marine hydrocarbonoclastic bacterium isolated from an in-situ enriched hydrocarbon-degrading consortium in deep-sea sediment.</title>
        <authorList>
            <person name="Dong C."/>
            <person name="Ma T."/>
            <person name="Liu R."/>
            <person name="Shao Z."/>
        </authorList>
    </citation>
    <scope>NUCLEOTIDE SEQUENCE [LARGE SCALE GENOMIC DNA]</scope>
    <source>
        <strain evidence="24">soil36-7</strain>
    </source>
</reference>
<keyword evidence="10" id="KW-0547">Nucleotide-binding</keyword>
<evidence type="ECO:0000256" key="9">
    <source>
        <dbReference type="ARBA" id="ARBA00022777"/>
    </source>
</evidence>
<dbReference type="SUPFAM" id="SSF47226">
    <property type="entry name" value="Histidine-containing phosphotransfer domain, HPT domain"/>
    <property type="match status" value="1"/>
</dbReference>
<keyword evidence="24" id="KW-1185">Reference proteome</keyword>
<evidence type="ECO:0000259" key="21">
    <source>
        <dbReference type="PROSITE" id="PS50113"/>
    </source>
</evidence>
<evidence type="ECO:0000256" key="11">
    <source>
        <dbReference type="ARBA" id="ARBA00022989"/>
    </source>
</evidence>
<dbReference type="FunFam" id="3.30.565.10:FF:000010">
    <property type="entry name" value="Sensor histidine kinase RcsC"/>
    <property type="match status" value="1"/>
</dbReference>
<evidence type="ECO:0000313" key="24">
    <source>
        <dbReference type="Proteomes" id="UP000298049"/>
    </source>
</evidence>
<dbReference type="CDD" id="cd00156">
    <property type="entry name" value="REC"/>
    <property type="match status" value="1"/>
</dbReference>
<dbReference type="Pfam" id="PF07696">
    <property type="entry name" value="7TMR-DISMED2"/>
    <property type="match status" value="1"/>
</dbReference>
<dbReference type="InterPro" id="IPR011623">
    <property type="entry name" value="7TMR_DISM_rcpt_extracell_dom1"/>
</dbReference>
<evidence type="ECO:0000256" key="14">
    <source>
        <dbReference type="PROSITE-ProRule" id="PRU00110"/>
    </source>
</evidence>
<dbReference type="Gene3D" id="3.30.565.10">
    <property type="entry name" value="Histidine kinase-like ATPase, C-terminal domain"/>
    <property type="match status" value="1"/>
</dbReference>
<dbReference type="CDD" id="cd00082">
    <property type="entry name" value="HisKA"/>
    <property type="match status" value="1"/>
</dbReference>
<dbReference type="PROSITE" id="PS50113">
    <property type="entry name" value="PAC"/>
    <property type="match status" value="1"/>
</dbReference>
<feature type="domain" description="PAC" evidence="21">
    <location>
        <begin position="539"/>
        <end position="591"/>
    </location>
</feature>
<evidence type="ECO:0000256" key="17">
    <source>
        <dbReference type="SAM" id="Phobius"/>
    </source>
</evidence>
<accession>A0A4P7XDF4</accession>
<feature type="transmembrane region" description="Helical" evidence="17">
    <location>
        <begin position="308"/>
        <end position="328"/>
    </location>
</feature>
<evidence type="ECO:0000256" key="8">
    <source>
        <dbReference type="ARBA" id="ARBA00022692"/>
    </source>
</evidence>